<sequence>MMIPTDVTTLNNLAAVSAVAFLTALLVGAISFTTVSELSYRSPGFNSICNETAKKMTKGSDMSTWALANAETSLVEGMKAVLMPLPLPLSEGGKTGKSRKGSKMEPLLLQFVRIKGIVLSSENVEDFKNSIEENSTEE</sequence>
<reference evidence="2" key="1">
    <citation type="journal article" date="2017" name="Nat. Commun.">
        <title>The asparagus genome sheds light on the origin and evolution of a young Y chromosome.</title>
        <authorList>
            <person name="Harkess A."/>
            <person name="Zhou J."/>
            <person name="Xu C."/>
            <person name="Bowers J.E."/>
            <person name="Van der Hulst R."/>
            <person name="Ayyampalayam S."/>
            <person name="Mercati F."/>
            <person name="Riccardi P."/>
            <person name="McKain M.R."/>
            <person name="Kakrana A."/>
            <person name="Tang H."/>
            <person name="Ray J."/>
            <person name="Groenendijk J."/>
            <person name="Arikit S."/>
            <person name="Mathioni S.M."/>
            <person name="Nakano M."/>
            <person name="Shan H."/>
            <person name="Telgmann-Rauber A."/>
            <person name="Kanno A."/>
            <person name="Yue Z."/>
            <person name="Chen H."/>
            <person name="Li W."/>
            <person name="Chen Y."/>
            <person name="Xu X."/>
            <person name="Zhang Y."/>
            <person name="Luo S."/>
            <person name="Chen H."/>
            <person name="Gao J."/>
            <person name="Mao Z."/>
            <person name="Pires J.C."/>
            <person name="Luo M."/>
            <person name="Kudrna D."/>
            <person name="Wing R.A."/>
            <person name="Meyers B.C."/>
            <person name="Yi K."/>
            <person name="Kong H."/>
            <person name="Lavrijsen P."/>
            <person name="Sunseri F."/>
            <person name="Falavigna A."/>
            <person name="Ye Y."/>
            <person name="Leebens-Mack J.H."/>
            <person name="Chen G."/>
        </authorList>
    </citation>
    <scope>NUCLEOTIDE SEQUENCE [LARGE SCALE GENOMIC DNA]</scope>
    <source>
        <strain evidence="2">cv. DH0086</strain>
    </source>
</reference>
<dbReference type="Proteomes" id="UP000243459">
    <property type="component" value="Chromosome 3"/>
</dbReference>
<proteinExistence type="predicted"/>
<evidence type="ECO:0000313" key="2">
    <source>
        <dbReference type="Proteomes" id="UP000243459"/>
    </source>
</evidence>
<dbReference type="EMBL" id="CM007383">
    <property type="protein sequence ID" value="ONK75123.1"/>
    <property type="molecule type" value="Genomic_DNA"/>
</dbReference>
<keyword evidence="2" id="KW-1185">Reference proteome</keyword>
<evidence type="ECO:0000313" key="1">
    <source>
        <dbReference type="EMBL" id="ONK75123.1"/>
    </source>
</evidence>
<dbReference type="AlphaFoldDB" id="A0A5P1FBK0"/>
<accession>A0A5P1FBK0</accession>
<dbReference type="Gramene" id="ONK75123">
    <property type="protein sequence ID" value="ONK75123"/>
    <property type="gene ID" value="A4U43_C03F13610"/>
</dbReference>
<name>A0A5P1FBK0_ASPOF</name>
<protein>
    <submittedName>
        <fullName evidence="1">Uncharacterized protein</fullName>
    </submittedName>
</protein>
<gene>
    <name evidence="1" type="ORF">A4U43_C03F13610</name>
</gene>
<organism evidence="1 2">
    <name type="scientific">Asparagus officinalis</name>
    <name type="common">Garden asparagus</name>
    <dbReference type="NCBI Taxonomy" id="4686"/>
    <lineage>
        <taxon>Eukaryota</taxon>
        <taxon>Viridiplantae</taxon>
        <taxon>Streptophyta</taxon>
        <taxon>Embryophyta</taxon>
        <taxon>Tracheophyta</taxon>
        <taxon>Spermatophyta</taxon>
        <taxon>Magnoliopsida</taxon>
        <taxon>Liliopsida</taxon>
        <taxon>Asparagales</taxon>
        <taxon>Asparagaceae</taxon>
        <taxon>Asparagoideae</taxon>
        <taxon>Asparagus</taxon>
    </lineage>
</organism>